<dbReference type="PROSITE" id="PS51118">
    <property type="entry name" value="HTH_HXLR"/>
    <property type="match status" value="1"/>
</dbReference>
<comment type="caution">
    <text evidence="5">The sequence shown here is derived from an EMBL/GenBank/DDBJ whole genome shotgun (WGS) entry which is preliminary data.</text>
</comment>
<dbReference type="GO" id="GO:0003677">
    <property type="term" value="F:DNA binding"/>
    <property type="evidence" value="ECO:0007669"/>
    <property type="project" value="UniProtKB-KW"/>
</dbReference>
<keyword evidence="3" id="KW-0804">Transcription</keyword>
<keyword evidence="1" id="KW-0805">Transcription regulation</keyword>
<name>A0A934VTK3_9RHOB</name>
<dbReference type="PANTHER" id="PTHR33204">
    <property type="entry name" value="TRANSCRIPTIONAL REGULATOR, MARR FAMILY"/>
    <property type="match status" value="1"/>
</dbReference>
<dbReference type="InterPro" id="IPR036388">
    <property type="entry name" value="WH-like_DNA-bd_sf"/>
</dbReference>
<dbReference type="Pfam" id="PF01638">
    <property type="entry name" value="HxlR"/>
    <property type="match status" value="1"/>
</dbReference>
<evidence type="ECO:0000256" key="3">
    <source>
        <dbReference type="ARBA" id="ARBA00023163"/>
    </source>
</evidence>
<evidence type="ECO:0000313" key="6">
    <source>
        <dbReference type="Proteomes" id="UP000640485"/>
    </source>
</evidence>
<dbReference type="InterPro" id="IPR036390">
    <property type="entry name" value="WH_DNA-bd_sf"/>
</dbReference>
<dbReference type="SUPFAM" id="SSF46785">
    <property type="entry name" value="Winged helix' DNA-binding domain"/>
    <property type="match status" value="1"/>
</dbReference>
<evidence type="ECO:0000259" key="4">
    <source>
        <dbReference type="PROSITE" id="PS51118"/>
    </source>
</evidence>
<feature type="domain" description="HTH hxlR-type" evidence="4">
    <location>
        <begin position="49"/>
        <end position="147"/>
    </location>
</feature>
<proteinExistence type="predicted"/>
<evidence type="ECO:0000256" key="2">
    <source>
        <dbReference type="ARBA" id="ARBA00023125"/>
    </source>
</evidence>
<keyword evidence="2" id="KW-0238">DNA-binding</keyword>
<dbReference type="Gene3D" id="1.10.10.10">
    <property type="entry name" value="Winged helix-like DNA-binding domain superfamily/Winged helix DNA-binding domain"/>
    <property type="match status" value="1"/>
</dbReference>
<gene>
    <name evidence="5" type="ORF">JJJ17_02630</name>
</gene>
<evidence type="ECO:0000313" key="5">
    <source>
        <dbReference type="EMBL" id="MBK4214816.1"/>
    </source>
</evidence>
<keyword evidence="6" id="KW-1185">Reference proteome</keyword>
<evidence type="ECO:0000256" key="1">
    <source>
        <dbReference type="ARBA" id="ARBA00023015"/>
    </source>
</evidence>
<sequence length="160" mass="18105">MVSIGYVGVDSVPKHPECAQDGTNRCLGDLKVTKADPPLNPWNVFKVTCPTRQVLNCITDKWAVLVVGCLLERDRRSGELRREIEGISQKMLTQTLRALERDGLVRREVFPSVPPRVDYTLTPLGRSLGGIVDQLREWSEQHIDQVLQSQQRYDKAPDKP</sequence>
<dbReference type="EMBL" id="JAEPRQ010000001">
    <property type="protein sequence ID" value="MBK4214816.1"/>
    <property type="molecule type" value="Genomic_DNA"/>
</dbReference>
<dbReference type="AlphaFoldDB" id="A0A934VTK3"/>
<reference evidence="5" key="1">
    <citation type="submission" date="2021-01" db="EMBL/GenBank/DDBJ databases">
        <title>Paracoccus amoyensis sp. nov., isolated from the surface seawater along the coast of Xiamen Island, China.</title>
        <authorList>
            <person name="Lyu L."/>
        </authorList>
    </citation>
    <scope>NUCLEOTIDE SEQUENCE</scope>
    <source>
        <strain evidence="5">MJ17</strain>
    </source>
</reference>
<accession>A0A934VTK3</accession>
<organism evidence="5 6">
    <name type="scientific">Paracoccus caeni</name>
    <dbReference type="NCBI Taxonomy" id="657651"/>
    <lineage>
        <taxon>Bacteria</taxon>
        <taxon>Pseudomonadati</taxon>
        <taxon>Pseudomonadota</taxon>
        <taxon>Alphaproteobacteria</taxon>
        <taxon>Rhodobacterales</taxon>
        <taxon>Paracoccaceae</taxon>
        <taxon>Paracoccus</taxon>
    </lineage>
</organism>
<protein>
    <submittedName>
        <fullName evidence="5">Helix-turn-helix transcriptional regulator</fullName>
    </submittedName>
</protein>
<dbReference type="Proteomes" id="UP000640485">
    <property type="component" value="Unassembled WGS sequence"/>
</dbReference>
<dbReference type="InterPro" id="IPR002577">
    <property type="entry name" value="HTH_HxlR"/>
</dbReference>
<dbReference type="PANTHER" id="PTHR33204:SF37">
    <property type="entry name" value="HTH-TYPE TRANSCRIPTIONAL REGULATOR YODB"/>
    <property type="match status" value="1"/>
</dbReference>